<keyword evidence="2" id="KW-1185">Reference proteome</keyword>
<sequence length="204" mass="24039">MLFQYILQLLTRLTLKSLDWTLFFMITAQNLHAYDKIWHVMKIIMTFSHGQASMERGFSVNRYMLVEESYIAQRPIAYTKSLYGNVLDLTINKEITGFISSARRRYMLNLERKQKEKMSSDASNKRKLLFDEIEVLKSKRHCLENDISSLEKESESPSVKAEEKEDMSLFIKSNSFRKAAKERNAELTDVEKQINMKLELRKFS</sequence>
<protein>
    <submittedName>
        <fullName evidence="1">Uncharacterized protein</fullName>
    </submittedName>
</protein>
<reference evidence="1 2" key="1">
    <citation type="journal article" date="2019" name="Sci. Rep.">
        <title>Orb-weaving spider Araneus ventricosus genome elucidates the spidroin gene catalogue.</title>
        <authorList>
            <person name="Kono N."/>
            <person name="Nakamura H."/>
            <person name="Ohtoshi R."/>
            <person name="Moran D.A.P."/>
            <person name="Shinohara A."/>
            <person name="Yoshida Y."/>
            <person name="Fujiwara M."/>
            <person name="Mori M."/>
            <person name="Tomita M."/>
            <person name="Arakawa K."/>
        </authorList>
    </citation>
    <scope>NUCLEOTIDE SEQUENCE [LARGE SCALE GENOMIC DNA]</scope>
</reference>
<proteinExistence type="predicted"/>
<organism evidence="1 2">
    <name type="scientific">Araneus ventricosus</name>
    <name type="common">Orbweaver spider</name>
    <name type="synonym">Epeira ventricosa</name>
    <dbReference type="NCBI Taxonomy" id="182803"/>
    <lineage>
        <taxon>Eukaryota</taxon>
        <taxon>Metazoa</taxon>
        <taxon>Ecdysozoa</taxon>
        <taxon>Arthropoda</taxon>
        <taxon>Chelicerata</taxon>
        <taxon>Arachnida</taxon>
        <taxon>Araneae</taxon>
        <taxon>Araneomorphae</taxon>
        <taxon>Entelegynae</taxon>
        <taxon>Araneoidea</taxon>
        <taxon>Araneidae</taxon>
        <taxon>Araneus</taxon>
    </lineage>
</organism>
<dbReference type="Proteomes" id="UP000499080">
    <property type="component" value="Unassembled WGS sequence"/>
</dbReference>
<name>A0A4Y2B3R9_ARAVE</name>
<dbReference type="OrthoDB" id="10056585at2759"/>
<gene>
    <name evidence="1" type="ORF">AVEN_218715_1</name>
</gene>
<comment type="caution">
    <text evidence="1">The sequence shown here is derived from an EMBL/GenBank/DDBJ whole genome shotgun (WGS) entry which is preliminary data.</text>
</comment>
<accession>A0A4Y2B3R9</accession>
<evidence type="ECO:0000313" key="1">
    <source>
        <dbReference type="EMBL" id="GBL87001.1"/>
    </source>
</evidence>
<dbReference type="EMBL" id="BGPR01000051">
    <property type="protein sequence ID" value="GBL87001.1"/>
    <property type="molecule type" value="Genomic_DNA"/>
</dbReference>
<dbReference type="AlphaFoldDB" id="A0A4Y2B3R9"/>
<evidence type="ECO:0000313" key="2">
    <source>
        <dbReference type="Proteomes" id="UP000499080"/>
    </source>
</evidence>